<keyword evidence="1" id="KW-1133">Transmembrane helix</keyword>
<feature type="transmembrane region" description="Helical" evidence="1">
    <location>
        <begin position="188"/>
        <end position="206"/>
    </location>
</feature>
<protein>
    <submittedName>
        <fullName evidence="2">Uncharacterized protein</fullName>
    </submittedName>
</protein>
<comment type="caution">
    <text evidence="2">The sequence shown here is derived from an EMBL/GenBank/DDBJ whole genome shotgun (WGS) entry which is preliminary data.</text>
</comment>
<sequence>MRSCIKYLRSKANKPIPKRGSPEYLEMQKKIIERRSTTLSASEPIKHEAVPKFYKYALAASSMPSTIGVFFMLYSEPFSAMYMNSLALTGTWIGISTATMNGYLIALEAFLYKLPEYQDMRNFLFVGRSRMFWGYSGIPMGLLCIYSTISYNWGGLFFFFTYLLANTLGVIRASERGIVPNWFGNSHWPWLMQTQLIVVFLIYSLLSSQAKISRS</sequence>
<evidence type="ECO:0000313" key="2">
    <source>
        <dbReference type="EMBL" id="OMJ89100.1"/>
    </source>
</evidence>
<name>A0A1R2CJH2_9CILI</name>
<feature type="transmembrane region" description="Helical" evidence="1">
    <location>
        <begin position="53"/>
        <end position="74"/>
    </location>
</feature>
<feature type="transmembrane region" description="Helical" evidence="1">
    <location>
        <begin position="86"/>
        <end position="111"/>
    </location>
</feature>
<proteinExistence type="predicted"/>
<organism evidence="2 3">
    <name type="scientific">Stentor coeruleus</name>
    <dbReference type="NCBI Taxonomy" id="5963"/>
    <lineage>
        <taxon>Eukaryota</taxon>
        <taxon>Sar</taxon>
        <taxon>Alveolata</taxon>
        <taxon>Ciliophora</taxon>
        <taxon>Postciliodesmatophora</taxon>
        <taxon>Heterotrichea</taxon>
        <taxon>Heterotrichida</taxon>
        <taxon>Stentoridae</taxon>
        <taxon>Stentor</taxon>
    </lineage>
</organism>
<dbReference type="AlphaFoldDB" id="A0A1R2CJH2"/>
<keyword evidence="3" id="KW-1185">Reference proteome</keyword>
<gene>
    <name evidence="2" type="ORF">SteCoe_8824</name>
</gene>
<dbReference type="Proteomes" id="UP000187209">
    <property type="component" value="Unassembled WGS sequence"/>
</dbReference>
<accession>A0A1R2CJH2</accession>
<evidence type="ECO:0000313" key="3">
    <source>
        <dbReference type="Proteomes" id="UP000187209"/>
    </source>
</evidence>
<dbReference type="EMBL" id="MPUH01000134">
    <property type="protein sequence ID" value="OMJ89100.1"/>
    <property type="molecule type" value="Genomic_DNA"/>
</dbReference>
<evidence type="ECO:0000256" key="1">
    <source>
        <dbReference type="SAM" id="Phobius"/>
    </source>
</evidence>
<keyword evidence="1" id="KW-0812">Transmembrane</keyword>
<reference evidence="2 3" key="1">
    <citation type="submission" date="2016-11" db="EMBL/GenBank/DDBJ databases">
        <title>The macronuclear genome of Stentor coeruleus: a giant cell with tiny introns.</title>
        <authorList>
            <person name="Slabodnick M."/>
            <person name="Ruby J.G."/>
            <person name="Reiff S.B."/>
            <person name="Swart E.C."/>
            <person name="Gosai S."/>
            <person name="Prabakaran S."/>
            <person name="Witkowska E."/>
            <person name="Larue G.E."/>
            <person name="Fisher S."/>
            <person name="Freeman R.M."/>
            <person name="Gunawardena J."/>
            <person name="Chu W."/>
            <person name="Stover N.A."/>
            <person name="Gregory B.D."/>
            <person name="Nowacki M."/>
            <person name="Derisi J."/>
            <person name="Roy S.W."/>
            <person name="Marshall W.F."/>
            <person name="Sood P."/>
        </authorList>
    </citation>
    <scope>NUCLEOTIDE SEQUENCE [LARGE SCALE GENOMIC DNA]</scope>
    <source>
        <strain evidence="2">WM001</strain>
    </source>
</reference>
<feature type="transmembrane region" description="Helical" evidence="1">
    <location>
        <begin position="132"/>
        <end position="153"/>
    </location>
</feature>
<keyword evidence="1" id="KW-0472">Membrane</keyword>